<accession>A0A067BTL4</accession>
<dbReference type="KEGG" id="spar:SPRG_16604"/>
<dbReference type="Proteomes" id="UP000030745">
    <property type="component" value="Unassembled WGS sequence"/>
</dbReference>
<dbReference type="STRING" id="695850.A0A067BTL4"/>
<evidence type="ECO:0000313" key="3">
    <source>
        <dbReference type="Proteomes" id="UP000030745"/>
    </source>
</evidence>
<evidence type="ECO:0000313" key="2">
    <source>
        <dbReference type="EMBL" id="KDO17987.1"/>
    </source>
</evidence>
<feature type="region of interest" description="Disordered" evidence="1">
    <location>
        <begin position="1"/>
        <end position="23"/>
    </location>
</feature>
<organism evidence="2 3">
    <name type="scientific">Saprolegnia parasitica (strain CBS 223.65)</name>
    <dbReference type="NCBI Taxonomy" id="695850"/>
    <lineage>
        <taxon>Eukaryota</taxon>
        <taxon>Sar</taxon>
        <taxon>Stramenopiles</taxon>
        <taxon>Oomycota</taxon>
        <taxon>Saprolegniomycetes</taxon>
        <taxon>Saprolegniales</taxon>
        <taxon>Saprolegniaceae</taxon>
        <taxon>Saprolegnia</taxon>
    </lineage>
</organism>
<dbReference type="AlphaFoldDB" id="A0A067BTL4"/>
<protein>
    <submittedName>
        <fullName evidence="2">Uncharacterized protein</fullName>
    </submittedName>
</protein>
<dbReference type="RefSeq" id="XP_012211300.1">
    <property type="nucleotide sequence ID" value="XM_012355910.1"/>
</dbReference>
<dbReference type="OrthoDB" id="10260897at2759"/>
<name>A0A067BTL4_SAPPC</name>
<sequence length="134" mass="15343">LPIPVNPTRSTSRSSARPNYFNPLRVPAKLQAQLPFASKPKLDKKKGKKTESYVTKRAVVLEPEERKKYALIQQVNTLRREKNAIRVAKQKERSKENLKRKAREEAKFADVHKAEKKAKYRAAGKEAAYRASKA</sequence>
<dbReference type="EMBL" id="KK583520">
    <property type="protein sequence ID" value="KDO17987.1"/>
    <property type="molecule type" value="Genomic_DNA"/>
</dbReference>
<gene>
    <name evidence="2" type="ORF">SPRG_16604</name>
</gene>
<proteinExistence type="predicted"/>
<dbReference type="GeneID" id="24138217"/>
<dbReference type="VEuPathDB" id="FungiDB:SPRG_16604"/>
<feature type="non-terminal residue" evidence="2">
    <location>
        <position position="1"/>
    </location>
</feature>
<reference evidence="2 3" key="1">
    <citation type="journal article" date="2013" name="PLoS Genet.">
        <title>Distinctive expansion of potential virulence genes in the genome of the oomycete fish pathogen Saprolegnia parasitica.</title>
        <authorList>
            <person name="Jiang R.H."/>
            <person name="de Bruijn I."/>
            <person name="Haas B.J."/>
            <person name="Belmonte R."/>
            <person name="Lobach L."/>
            <person name="Christie J."/>
            <person name="van den Ackerveken G."/>
            <person name="Bottin A."/>
            <person name="Bulone V."/>
            <person name="Diaz-Moreno S.M."/>
            <person name="Dumas B."/>
            <person name="Fan L."/>
            <person name="Gaulin E."/>
            <person name="Govers F."/>
            <person name="Grenville-Briggs L.J."/>
            <person name="Horner N.R."/>
            <person name="Levin J.Z."/>
            <person name="Mammella M."/>
            <person name="Meijer H.J."/>
            <person name="Morris P."/>
            <person name="Nusbaum C."/>
            <person name="Oome S."/>
            <person name="Phillips A.J."/>
            <person name="van Rooyen D."/>
            <person name="Rzeszutek E."/>
            <person name="Saraiva M."/>
            <person name="Secombes C.J."/>
            <person name="Seidl M.F."/>
            <person name="Snel B."/>
            <person name="Stassen J.H."/>
            <person name="Sykes S."/>
            <person name="Tripathy S."/>
            <person name="van den Berg H."/>
            <person name="Vega-Arreguin J.C."/>
            <person name="Wawra S."/>
            <person name="Young S.K."/>
            <person name="Zeng Q."/>
            <person name="Dieguez-Uribeondo J."/>
            <person name="Russ C."/>
            <person name="Tyler B.M."/>
            <person name="van West P."/>
        </authorList>
    </citation>
    <scope>NUCLEOTIDE SEQUENCE [LARGE SCALE GENOMIC DNA]</scope>
    <source>
        <strain evidence="2 3">CBS 223.65</strain>
    </source>
</reference>
<keyword evidence="3" id="KW-1185">Reference proteome</keyword>
<evidence type="ECO:0000256" key="1">
    <source>
        <dbReference type="SAM" id="MobiDB-lite"/>
    </source>
</evidence>